<dbReference type="RefSeq" id="WP_271180314.1">
    <property type="nucleotide sequence ID" value="NZ_BSFH01000098.1"/>
</dbReference>
<gene>
    <name evidence="4" type="ORF">GCM10017635_35590</name>
</gene>
<feature type="region of interest" description="Disordered" evidence="3">
    <location>
        <begin position="14"/>
        <end position="53"/>
    </location>
</feature>
<evidence type="ECO:0000256" key="1">
    <source>
        <dbReference type="ARBA" id="ARBA00004613"/>
    </source>
</evidence>
<evidence type="ECO:0000256" key="2">
    <source>
        <dbReference type="ARBA" id="ARBA00022525"/>
    </source>
</evidence>
<dbReference type="PROSITE" id="PS00330">
    <property type="entry name" value="HEMOLYSIN_CALCIUM"/>
    <property type="match status" value="4"/>
</dbReference>
<dbReference type="EMBL" id="BSFH01000098">
    <property type="protein sequence ID" value="GLK66082.1"/>
    <property type="molecule type" value="Genomic_DNA"/>
</dbReference>
<feature type="region of interest" description="Disordered" evidence="3">
    <location>
        <begin position="318"/>
        <end position="338"/>
    </location>
</feature>
<reference evidence="4" key="2">
    <citation type="submission" date="2023-01" db="EMBL/GenBank/DDBJ databases">
        <authorList>
            <person name="Sun Q."/>
            <person name="Evtushenko L."/>
        </authorList>
    </citation>
    <scope>NUCLEOTIDE SEQUENCE</scope>
    <source>
        <strain evidence="4">VKM B-2222</strain>
    </source>
</reference>
<protein>
    <recommendedName>
        <fullName evidence="6">Calcium-binding protein</fullName>
    </recommendedName>
</protein>
<dbReference type="GO" id="GO:0005509">
    <property type="term" value="F:calcium ion binding"/>
    <property type="evidence" value="ECO:0007669"/>
    <property type="project" value="InterPro"/>
</dbReference>
<keyword evidence="5" id="KW-1185">Reference proteome</keyword>
<dbReference type="Gene3D" id="2.150.10.10">
    <property type="entry name" value="Serralysin-like metalloprotease, C-terminal"/>
    <property type="match status" value="3"/>
</dbReference>
<comment type="caution">
    <text evidence="4">The sequence shown here is derived from an EMBL/GenBank/DDBJ whole genome shotgun (WGS) entry which is preliminary data.</text>
</comment>
<dbReference type="Pfam" id="PF00353">
    <property type="entry name" value="HemolysinCabind"/>
    <property type="match status" value="5"/>
</dbReference>
<evidence type="ECO:0008006" key="6">
    <source>
        <dbReference type="Google" id="ProtNLM"/>
    </source>
</evidence>
<dbReference type="PRINTS" id="PR00313">
    <property type="entry name" value="CABNDNGRPT"/>
</dbReference>
<dbReference type="AlphaFoldDB" id="A0AAD3P1W9"/>
<evidence type="ECO:0000313" key="4">
    <source>
        <dbReference type="EMBL" id="GLK66082.1"/>
    </source>
</evidence>
<name>A0AAD3P1W9_9RHOB</name>
<accession>A0AAD3P1W9</accession>
<dbReference type="PANTHER" id="PTHR38340">
    <property type="entry name" value="S-LAYER PROTEIN"/>
    <property type="match status" value="1"/>
</dbReference>
<comment type="subcellular location">
    <subcellularLocation>
        <location evidence="1">Secreted</location>
    </subcellularLocation>
</comment>
<dbReference type="InterPro" id="IPR011049">
    <property type="entry name" value="Serralysin-like_metalloprot_C"/>
</dbReference>
<keyword evidence="2" id="KW-0964">Secreted</keyword>
<evidence type="ECO:0000256" key="3">
    <source>
        <dbReference type="SAM" id="MobiDB-lite"/>
    </source>
</evidence>
<reference evidence="4" key="1">
    <citation type="journal article" date="2014" name="Int. J. Syst. Evol. Microbiol.">
        <title>Complete genome sequence of Corynebacterium casei LMG S-19264T (=DSM 44701T), isolated from a smear-ripened cheese.</title>
        <authorList>
            <consortium name="US DOE Joint Genome Institute (JGI-PGF)"/>
            <person name="Walter F."/>
            <person name="Albersmeier A."/>
            <person name="Kalinowski J."/>
            <person name="Ruckert C."/>
        </authorList>
    </citation>
    <scope>NUCLEOTIDE SEQUENCE</scope>
    <source>
        <strain evidence="4">VKM B-2222</strain>
    </source>
</reference>
<evidence type="ECO:0000313" key="5">
    <source>
        <dbReference type="Proteomes" id="UP001143349"/>
    </source>
</evidence>
<dbReference type="SUPFAM" id="SSF51120">
    <property type="entry name" value="beta-Roll"/>
    <property type="match status" value="3"/>
</dbReference>
<organism evidence="4 5">
    <name type="scientific">Paracoccus kondratievae</name>
    <dbReference type="NCBI Taxonomy" id="135740"/>
    <lineage>
        <taxon>Bacteria</taxon>
        <taxon>Pseudomonadati</taxon>
        <taxon>Pseudomonadota</taxon>
        <taxon>Alphaproteobacteria</taxon>
        <taxon>Rhodobacterales</taxon>
        <taxon>Paracoccaceae</taxon>
        <taxon>Paracoccus</taxon>
    </lineage>
</organism>
<proteinExistence type="predicted"/>
<dbReference type="InterPro" id="IPR018511">
    <property type="entry name" value="Hemolysin-typ_Ca-bd_CS"/>
</dbReference>
<dbReference type="Proteomes" id="UP001143349">
    <property type="component" value="Unassembled WGS sequence"/>
</dbReference>
<dbReference type="GO" id="GO:0005576">
    <property type="term" value="C:extracellular region"/>
    <property type="evidence" value="ECO:0007669"/>
    <property type="project" value="UniProtKB-SubCell"/>
</dbReference>
<sequence>MAVITGGAGNDSLLGTAGRDTINGNGGRDTINGGRSSDSINGGAGPDVLIWSQDPRSRGNVDAYYGGNTLERYDPNPYGSLSGGDRLHLNGTKNFRVAFSTTENGSAVDAYGNRVNFRGIERLQTGSGNDLIDARSAKLNSPHGSGSDYTPTHGLTVNSGAGNDTIYGSIGDDVLDGGNGNDRIYGGAGNDLLMPSQGNDYGHAGAGDDNVRWGNNGGMGAIHDIGRDTLVGGAGHDLLNLWAKGNGENSVGTSVVFTSNSAGRASYPQANGSLVFSEFEQFWTHEGRDTVSAATANIPLNGKGIQINTRWGDDRITGSAGKDTIEGGPGADTINGSRGNDLISMTDDISASDGGAVPRDAERDVLVLQDGFGVDTIRAFQVGDVRDSGGGILRQGDRLHVTGLHDRQGNRVDVDDVRVSSHNGHAMLTFPNGEKLILEGVSPLSLTRSVLNKMGMPLPSAQTSQASAQMSQESRIAAEEPVAAGTEAAPQESKLFGLLSRDIFILWGRAELSDSRADSAADVESPGWSTSQRLWGPRALPVLHEQQEVADHDPAPGLLKIDSFDFDWG</sequence>
<dbReference type="InterPro" id="IPR050557">
    <property type="entry name" value="RTX_toxin/Mannuronan_C5-epim"/>
</dbReference>
<dbReference type="PANTHER" id="PTHR38340:SF1">
    <property type="entry name" value="S-LAYER PROTEIN"/>
    <property type="match status" value="1"/>
</dbReference>
<dbReference type="InterPro" id="IPR001343">
    <property type="entry name" value="Hemolysn_Ca-bd"/>
</dbReference>